<dbReference type="EMBL" id="CP068242">
    <property type="protein sequence ID" value="QQV79665.1"/>
    <property type="molecule type" value="Genomic_DNA"/>
</dbReference>
<name>A0A974NZ41_ENTFL</name>
<gene>
    <name evidence="1" type="ORF">JG559_06780</name>
</gene>
<dbReference type="AlphaFoldDB" id="A0A974NZ41"/>
<sequence>MVIHQIKIIPVTAEQWQAGVNLDIEIPVNGEALVTVNTAKNYGRTKTTFNRRNDS</sequence>
<accession>A0A974NZ41</accession>
<reference evidence="1" key="1">
    <citation type="submission" date="2021-01" db="EMBL/GenBank/DDBJ databases">
        <title>Enterococcus.</title>
        <authorList>
            <person name="Du X."/>
            <person name="Wang N."/>
        </authorList>
    </citation>
    <scope>NUCLEOTIDE SEQUENCE [LARGE SCALE GENOMIC DNA]</scope>
    <source>
        <strain evidence="1">T90-2</strain>
    </source>
</reference>
<organism evidence="1">
    <name type="scientific">Enterococcus faecalis</name>
    <name type="common">Streptococcus faecalis</name>
    <dbReference type="NCBI Taxonomy" id="1351"/>
    <lineage>
        <taxon>Bacteria</taxon>
        <taxon>Bacillati</taxon>
        <taxon>Bacillota</taxon>
        <taxon>Bacilli</taxon>
        <taxon>Lactobacillales</taxon>
        <taxon>Enterococcaceae</taxon>
        <taxon>Enterococcus</taxon>
    </lineage>
</organism>
<proteinExistence type="predicted"/>
<protein>
    <submittedName>
        <fullName evidence="1">Uncharacterized protein</fullName>
    </submittedName>
</protein>
<evidence type="ECO:0000313" key="1">
    <source>
        <dbReference type="EMBL" id="QQV79665.1"/>
    </source>
</evidence>